<name>A0A0G0KUF0_9BACT</name>
<evidence type="ECO:0000259" key="1">
    <source>
        <dbReference type="Pfam" id="PF00534"/>
    </source>
</evidence>
<dbReference type="Pfam" id="PF00534">
    <property type="entry name" value="Glycos_transf_1"/>
    <property type="match status" value="1"/>
</dbReference>
<protein>
    <submittedName>
        <fullName evidence="2">Alpha-glycosyltransferase-like protein, Glycosyltransferase family 4</fullName>
    </submittedName>
</protein>
<gene>
    <name evidence="2" type="ORF">UT06_C0048G0009</name>
</gene>
<dbReference type="EMBL" id="LBVJ01000048">
    <property type="protein sequence ID" value="KKQ82402.1"/>
    <property type="molecule type" value="Genomic_DNA"/>
</dbReference>
<reference evidence="2 3" key="1">
    <citation type="journal article" date="2015" name="Nature">
        <title>rRNA introns, odd ribosomes, and small enigmatic genomes across a large radiation of phyla.</title>
        <authorList>
            <person name="Brown C.T."/>
            <person name="Hug L.A."/>
            <person name="Thomas B.C."/>
            <person name="Sharon I."/>
            <person name="Castelle C.J."/>
            <person name="Singh A."/>
            <person name="Wilkins M.J."/>
            <person name="Williams K.H."/>
            <person name="Banfield J.F."/>
        </authorList>
    </citation>
    <scope>NUCLEOTIDE SEQUENCE [LARGE SCALE GENOMIC DNA]</scope>
</reference>
<dbReference type="PANTHER" id="PTHR12526:SF572">
    <property type="entry name" value="BLL5144 PROTEIN"/>
    <property type="match status" value="1"/>
</dbReference>
<evidence type="ECO:0000313" key="2">
    <source>
        <dbReference type="EMBL" id="KKQ82402.1"/>
    </source>
</evidence>
<dbReference type="PATRIC" id="fig|1618547.3.peg.1076"/>
<organism evidence="2 3">
    <name type="scientific">Candidatus Woesebacteria bacterium GW2011_GWA1_38_8</name>
    <dbReference type="NCBI Taxonomy" id="1618547"/>
    <lineage>
        <taxon>Bacteria</taxon>
        <taxon>Candidatus Woeseibacteriota</taxon>
    </lineage>
</organism>
<proteinExistence type="predicted"/>
<dbReference type="Proteomes" id="UP000034710">
    <property type="component" value="Unassembled WGS sequence"/>
</dbReference>
<dbReference type="SUPFAM" id="SSF53756">
    <property type="entry name" value="UDP-Glycosyltransferase/glycogen phosphorylase"/>
    <property type="match status" value="1"/>
</dbReference>
<comment type="caution">
    <text evidence="2">The sequence shown here is derived from an EMBL/GenBank/DDBJ whole genome shotgun (WGS) entry which is preliminary data.</text>
</comment>
<accession>A0A0G0KUF0</accession>
<dbReference type="InterPro" id="IPR001296">
    <property type="entry name" value="Glyco_trans_1"/>
</dbReference>
<dbReference type="GO" id="GO:0016757">
    <property type="term" value="F:glycosyltransferase activity"/>
    <property type="evidence" value="ECO:0007669"/>
    <property type="project" value="InterPro"/>
</dbReference>
<keyword evidence="2" id="KW-0808">Transferase</keyword>
<dbReference type="AlphaFoldDB" id="A0A0G0KUF0"/>
<dbReference type="PANTHER" id="PTHR12526">
    <property type="entry name" value="GLYCOSYLTRANSFERASE"/>
    <property type="match status" value="1"/>
</dbReference>
<dbReference type="Gene3D" id="3.40.50.2000">
    <property type="entry name" value="Glycogen Phosphorylase B"/>
    <property type="match status" value="2"/>
</dbReference>
<sequence>MGTYPPRECGLATFNQGLIKSSQKFLTDRVFCKVAAMNISLLDTYIYPSEVEWKIDQNNKKEYLDTAKIINDDKNIIGVFLQHEYGIYGGNDGVNILSFIYSCRKPIIVTLHTVLPEPTKHIRYVTGKIINRVNSIIVLTENSKRVLENIYPNSINKVHVIPHGIYETNFEESAGAKKILKLDNRIVLSTFGLLGRSKGIEFAIKALPKLIKKHPSVLYLVLGETHPMVRRSEGESYRNELSDLVKKLHLKNNVKFIDQYLSRKDLIQFLKATDIYISTSINPDQAVSGTLSDALGTGRAVVSTEFAQAKEIVTPDLGRLVPIMEPKAISSALIELLNDNKMLQIMNRIAYEKTRPMLWSNVSEGYLKLLVENTLPPINLTHLRNMTDEFGIFQFSEFGKPNKEYGYTLDDNARALVICSWLKHTDPKIDIDDLMIKYLNFIKYCQKPDGRFINYLDHLHKSETFQNDQEDLEDASARAMWALSEAIGNPLVSENIKSSAEKIFKRALPNIKDSEHLRSSALIIKSFSIAQKVFPDLSKKMIGIIRDKADLLTAEYHNNSVKSWRWFESYLIYNNAILPEALLIAGKITGENPKILHPQLWHLQQHMISLKMKDIEN</sequence>
<evidence type="ECO:0000313" key="3">
    <source>
        <dbReference type="Proteomes" id="UP000034710"/>
    </source>
</evidence>
<feature type="domain" description="Glycosyl transferase family 1" evidence="1">
    <location>
        <begin position="178"/>
        <end position="352"/>
    </location>
</feature>